<feature type="transmembrane region" description="Helical" evidence="15">
    <location>
        <begin position="492"/>
        <end position="514"/>
    </location>
</feature>
<accession>A0A9P9A903</accession>
<dbReference type="InterPro" id="IPR023298">
    <property type="entry name" value="ATPase_P-typ_TM_dom_sf"/>
</dbReference>
<keyword evidence="9" id="KW-0460">Magnesium</keyword>
<dbReference type="PROSITE" id="PS00154">
    <property type="entry name" value="ATPASE_E1_E2"/>
    <property type="match status" value="1"/>
</dbReference>
<dbReference type="OrthoDB" id="432719at2759"/>
<dbReference type="InterPro" id="IPR006122">
    <property type="entry name" value="HMA_Cu_ion-bd"/>
</dbReference>
<comment type="caution">
    <text evidence="18">The sequence shown here is derived from an EMBL/GenBank/DDBJ whole genome shotgun (WGS) entry which is preliminary data.</text>
</comment>
<dbReference type="GO" id="GO:0005524">
    <property type="term" value="F:ATP binding"/>
    <property type="evidence" value="ECO:0007669"/>
    <property type="project" value="UniProtKB-UniRule"/>
</dbReference>
<feature type="transmembrane region" description="Helical" evidence="15">
    <location>
        <begin position="618"/>
        <end position="636"/>
    </location>
</feature>
<dbReference type="GO" id="GO:0005507">
    <property type="term" value="F:copper ion binding"/>
    <property type="evidence" value="ECO:0007669"/>
    <property type="project" value="InterPro"/>
</dbReference>
<dbReference type="NCBIfam" id="TIGR01525">
    <property type="entry name" value="ATPase-IB_hvy"/>
    <property type="match status" value="1"/>
</dbReference>
<dbReference type="PRINTS" id="PR00119">
    <property type="entry name" value="CATATPASE"/>
</dbReference>
<evidence type="ECO:0000256" key="8">
    <source>
        <dbReference type="ARBA" id="ARBA00022840"/>
    </source>
</evidence>
<dbReference type="InterPro" id="IPR027256">
    <property type="entry name" value="P-typ_ATPase_IB"/>
</dbReference>
<dbReference type="SFLD" id="SFLDS00003">
    <property type="entry name" value="Haloacid_Dehalogenase"/>
    <property type="match status" value="1"/>
</dbReference>
<evidence type="ECO:0000313" key="18">
    <source>
        <dbReference type="EMBL" id="KAH6685112.1"/>
    </source>
</evidence>
<dbReference type="Proteomes" id="UP000770015">
    <property type="component" value="Unassembled WGS sequence"/>
</dbReference>
<sequence length="1252" mass="133725">MSSQPLLPRHSVGGRPASQYGTVASGPSGHIITSFLIGNLHCPSCVSTIRETLEDACGPDLIWVSPNVVTSVVTVEHKGTGKSAAAAIKAMSKALDLAGFEVCSATSSAMSSGRDTQNGGTSDSSQAMSDHGDHSPDDGTLRRIFRASIIRRKSMVEPLQRQAAHLANCEDCRASRAHSPHPSFEPGLQADHARQKSVLSSGTSTPFEGVTVAGSSASVTASQQYARATISVGGMTCTSCVRSIEEELSKWPGISRVVVNLVNNSAVVDFSGELKAEDVVTAIEDLGYDASLDGVTNLEQEPGVTEKHTRMWTASLAIGGMTCASCSNAITSELKKKEWVSNVSVNLVSNSASVNFTVEGKEKDIVTAIEDMGYEAAIDSVESHELTMDEAHERTVHIKVDGLFCKHCPGRLIHSVAAFGSRLEIISEPTTTNPIITIKYVPSAPSFTIRRILDAIEAADPAFKASIHHPPTLEERSKAVTERHQRELLRRVYLSLVIAIPTFIIGIVYMNLVPDTDHGKHYLMKPWFSGINRAQIIMFVLATPVYFFATDVFHVRAYKELRNLWRKGSRTPILRRFYKFGSMNLLISLGTTVAYLSSIAQLVAAVIEKPDVVQDTQFYFDSVVFLTLFLLLGRLIEAYSKAKTGDAVEMLGKLRPSTAILVEDSGDNPRKVDDRVVSVDMIEFGDLVRVQHGASPVADGLIIRGQTSFDESSLTGESRLIKKAVGDSLFAGTVNKGSSVLMRITGAPGRSMLDQIVQVVREGQTKRAPMERIADMLTAYFVPIITLIAVLTWLVWTILGMSGALPGHYLDTTGGWIAFALQFAIAVFVVACPCGLGLAAPTAIFVGGGIAAKHGILAKGGGEAFEKASKIDVVVFDKTGTLTMGGEPKITDSVAFPDEDAPAEDARIMTLISALRAVEENSGHPIAKAIVAYCTSITDKRTDVESVEELPGKGMKAVFPGDPSAASFHMLAGNEALMRDYNVSISPAVQGMLSDWKSQAKSVALVATKSIADASSKWSVAAALSISDPIRPEAVAIVRALRARGTGVWMLSGDNAVTARAVATQLGIEHSNVMAEVLPSQKAEKVTYLQSVLKSKATRYLSSGEAADDISRRATVAMVGDGINDSPALTRADVGIAVGSGSDVAISSADFVLVSNDLRSVVTLLTLSSAVFRRIRLNFAWAVVYNVLALPVAAGCLYPLVTPGGQHVRLDPVWAALAMALSSISVVLSSLALRIKVPGIGYRADKIELELE</sequence>
<comment type="similarity">
    <text evidence="2 15">Belongs to the cation transport ATPase (P-type) (TC 3.A.3) family. Type IB subfamily.</text>
</comment>
<dbReference type="InterPro" id="IPR008250">
    <property type="entry name" value="ATPase_P-typ_transduc_dom_A_sf"/>
</dbReference>
<feature type="region of interest" description="Disordered" evidence="16">
    <location>
        <begin position="175"/>
        <end position="202"/>
    </location>
</feature>
<evidence type="ECO:0000256" key="3">
    <source>
        <dbReference type="ARBA" id="ARBA00022448"/>
    </source>
</evidence>
<organism evidence="18 19">
    <name type="scientific">Plectosphaerella plurivora</name>
    <dbReference type="NCBI Taxonomy" id="936078"/>
    <lineage>
        <taxon>Eukaryota</taxon>
        <taxon>Fungi</taxon>
        <taxon>Dikarya</taxon>
        <taxon>Ascomycota</taxon>
        <taxon>Pezizomycotina</taxon>
        <taxon>Sordariomycetes</taxon>
        <taxon>Hypocreomycetidae</taxon>
        <taxon>Glomerellales</taxon>
        <taxon>Plectosphaerellaceae</taxon>
        <taxon>Plectosphaerella</taxon>
    </lineage>
</organism>
<dbReference type="InterPro" id="IPR036412">
    <property type="entry name" value="HAD-like_sf"/>
</dbReference>
<dbReference type="InterPro" id="IPR023299">
    <property type="entry name" value="ATPase_P-typ_cyto_dom_N"/>
</dbReference>
<dbReference type="Gene3D" id="2.70.150.10">
    <property type="entry name" value="Calcium-transporting ATPase, cytoplasmic transduction domain A"/>
    <property type="match status" value="1"/>
</dbReference>
<dbReference type="Gene3D" id="3.40.50.1000">
    <property type="entry name" value="HAD superfamily/HAD-like"/>
    <property type="match status" value="1"/>
</dbReference>
<dbReference type="Pfam" id="PF00122">
    <property type="entry name" value="E1-E2_ATPase"/>
    <property type="match status" value="1"/>
</dbReference>
<feature type="transmembrane region" description="Helical" evidence="15">
    <location>
        <begin position="534"/>
        <end position="556"/>
    </location>
</feature>
<feature type="compositionally biased region" description="Polar residues" evidence="16">
    <location>
        <begin position="108"/>
        <end position="128"/>
    </location>
</feature>
<evidence type="ECO:0000256" key="5">
    <source>
        <dbReference type="ARBA" id="ARBA00022723"/>
    </source>
</evidence>
<feature type="region of interest" description="Disordered" evidence="16">
    <location>
        <begin position="108"/>
        <end position="141"/>
    </location>
</feature>
<dbReference type="InterPro" id="IPR059000">
    <property type="entry name" value="ATPase_P-type_domA"/>
</dbReference>
<keyword evidence="5 15" id="KW-0479">Metal-binding</keyword>
<dbReference type="SFLD" id="SFLDG00002">
    <property type="entry name" value="C1.7:_P-type_atpase_like"/>
    <property type="match status" value="1"/>
</dbReference>
<feature type="transmembrane region" description="Helical" evidence="15">
    <location>
        <begin position="1213"/>
        <end position="1233"/>
    </location>
</feature>
<feature type="compositionally biased region" description="Basic and acidic residues" evidence="16">
    <location>
        <begin position="130"/>
        <end position="141"/>
    </location>
</feature>
<dbReference type="Gene3D" id="3.30.70.100">
    <property type="match status" value="3"/>
</dbReference>
<dbReference type="Pfam" id="PF00702">
    <property type="entry name" value="Hydrolase"/>
    <property type="match status" value="1"/>
</dbReference>
<dbReference type="InterPro" id="IPR023214">
    <property type="entry name" value="HAD_sf"/>
</dbReference>
<dbReference type="PROSITE" id="PS50846">
    <property type="entry name" value="HMA_2"/>
    <property type="match status" value="2"/>
</dbReference>
<feature type="transmembrane region" description="Helical" evidence="15">
    <location>
        <begin position="577"/>
        <end position="598"/>
    </location>
</feature>
<dbReference type="PANTHER" id="PTHR43520">
    <property type="entry name" value="ATP7, ISOFORM B"/>
    <property type="match status" value="1"/>
</dbReference>
<evidence type="ECO:0000256" key="6">
    <source>
        <dbReference type="ARBA" id="ARBA00022737"/>
    </source>
</evidence>
<dbReference type="AlphaFoldDB" id="A0A9P9A903"/>
<dbReference type="InterPro" id="IPR044492">
    <property type="entry name" value="P_typ_ATPase_HD_dom"/>
</dbReference>
<keyword evidence="7 15" id="KW-0547">Nucleotide-binding</keyword>
<dbReference type="NCBIfam" id="TIGR00003">
    <property type="entry name" value="copper ion binding protein"/>
    <property type="match status" value="2"/>
</dbReference>
<dbReference type="Gene3D" id="3.40.1110.10">
    <property type="entry name" value="Calcium-transporting ATPase, cytoplasmic domain N"/>
    <property type="match status" value="1"/>
</dbReference>
<evidence type="ECO:0000313" key="19">
    <source>
        <dbReference type="Proteomes" id="UP000770015"/>
    </source>
</evidence>
<keyword evidence="14 15" id="KW-0472">Membrane</keyword>
<dbReference type="GO" id="GO:0055070">
    <property type="term" value="P:copper ion homeostasis"/>
    <property type="evidence" value="ECO:0007669"/>
    <property type="project" value="TreeGrafter"/>
</dbReference>
<evidence type="ECO:0000256" key="15">
    <source>
        <dbReference type="RuleBase" id="RU362081"/>
    </source>
</evidence>
<keyword evidence="19" id="KW-1185">Reference proteome</keyword>
<gene>
    <name evidence="18" type="ORF">F5X68DRAFT_210716</name>
</gene>
<dbReference type="InterPro" id="IPR001757">
    <property type="entry name" value="P_typ_ATPase"/>
</dbReference>
<dbReference type="FunFam" id="3.30.70.100:FF:000043">
    <property type="entry name" value="Copper-transporting ATPase 2"/>
    <property type="match status" value="2"/>
</dbReference>
<evidence type="ECO:0000256" key="1">
    <source>
        <dbReference type="ARBA" id="ARBA00004127"/>
    </source>
</evidence>
<keyword evidence="4 15" id="KW-0812">Transmembrane</keyword>
<dbReference type="Pfam" id="PF00403">
    <property type="entry name" value="HMA"/>
    <property type="match status" value="2"/>
</dbReference>
<dbReference type="SUPFAM" id="SSF81653">
    <property type="entry name" value="Calcium ATPase, transduction domain A"/>
    <property type="match status" value="1"/>
</dbReference>
<dbReference type="InterPro" id="IPR017969">
    <property type="entry name" value="Heavy-metal-associated_CS"/>
</dbReference>
<dbReference type="SFLD" id="SFLDF00027">
    <property type="entry name" value="p-type_atpase"/>
    <property type="match status" value="1"/>
</dbReference>
<evidence type="ECO:0000256" key="2">
    <source>
        <dbReference type="ARBA" id="ARBA00006024"/>
    </source>
</evidence>
<evidence type="ECO:0000256" key="16">
    <source>
        <dbReference type="SAM" id="MobiDB-lite"/>
    </source>
</evidence>
<keyword evidence="12" id="KW-0186">Copper</keyword>
<evidence type="ECO:0000256" key="9">
    <source>
        <dbReference type="ARBA" id="ARBA00022842"/>
    </source>
</evidence>
<dbReference type="SUPFAM" id="SSF55008">
    <property type="entry name" value="HMA, heavy metal-associated domain"/>
    <property type="match status" value="3"/>
</dbReference>
<keyword evidence="3" id="KW-0813">Transport</keyword>
<feature type="transmembrane region" description="Helical" evidence="15">
    <location>
        <begin position="777"/>
        <end position="796"/>
    </location>
</feature>
<evidence type="ECO:0000256" key="11">
    <source>
        <dbReference type="ARBA" id="ARBA00022989"/>
    </source>
</evidence>
<dbReference type="NCBIfam" id="TIGR01494">
    <property type="entry name" value="ATPase_P-type"/>
    <property type="match status" value="2"/>
</dbReference>
<evidence type="ECO:0000256" key="4">
    <source>
        <dbReference type="ARBA" id="ARBA00022692"/>
    </source>
</evidence>
<feature type="transmembrane region" description="Helical" evidence="15">
    <location>
        <begin position="816"/>
        <end position="846"/>
    </location>
</feature>
<keyword evidence="13" id="KW-0406">Ion transport</keyword>
<dbReference type="GO" id="GO:0016020">
    <property type="term" value="C:membrane"/>
    <property type="evidence" value="ECO:0007669"/>
    <property type="project" value="UniProtKB-SubCell"/>
</dbReference>
<dbReference type="PANTHER" id="PTHR43520:SF32">
    <property type="entry name" value="COPPER RESISTANCE P-TYPE ATPASE (EUROFUNG)"/>
    <property type="match status" value="1"/>
</dbReference>
<dbReference type="InterPro" id="IPR006121">
    <property type="entry name" value="HMA_dom"/>
</dbReference>
<evidence type="ECO:0000256" key="12">
    <source>
        <dbReference type="ARBA" id="ARBA00023008"/>
    </source>
</evidence>
<dbReference type="GO" id="GO:0016887">
    <property type="term" value="F:ATP hydrolysis activity"/>
    <property type="evidence" value="ECO:0007669"/>
    <property type="project" value="InterPro"/>
</dbReference>
<dbReference type="PROSITE" id="PS01047">
    <property type="entry name" value="HMA_1"/>
    <property type="match status" value="2"/>
</dbReference>
<reference evidence="18" key="1">
    <citation type="journal article" date="2021" name="Nat. Commun.">
        <title>Genetic determinants of endophytism in the Arabidopsis root mycobiome.</title>
        <authorList>
            <person name="Mesny F."/>
            <person name="Miyauchi S."/>
            <person name="Thiergart T."/>
            <person name="Pickel B."/>
            <person name="Atanasova L."/>
            <person name="Karlsson M."/>
            <person name="Huettel B."/>
            <person name="Barry K.W."/>
            <person name="Haridas S."/>
            <person name="Chen C."/>
            <person name="Bauer D."/>
            <person name="Andreopoulos W."/>
            <person name="Pangilinan J."/>
            <person name="LaButti K."/>
            <person name="Riley R."/>
            <person name="Lipzen A."/>
            <person name="Clum A."/>
            <person name="Drula E."/>
            <person name="Henrissat B."/>
            <person name="Kohler A."/>
            <person name="Grigoriev I.V."/>
            <person name="Martin F.M."/>
            <person name="Hacquard S."/>
        </authorList>
    </citation>
    <scope>NUCLEOTIDE SEQUENCE</scope>
    <source>
        <strain evidence="18">MPI-SDFR-AT-0117</strain>
    </source>
</reference>
<protein>
    <submittedName>
        <fullName evidence="18">Copper-transporting ATPase</fullName>
    </submittedName>
</protein>
<keyword evidence="10" id="KW-1278">Translocase</keyword>
<evidence type="ECO:0000256" key="13">
    <source>
        <dbReference type="ARBA" id="ARBA00023065"/>
    </source>
</evidence>
<dbReference type="CDD" id="cd02094">
    <property type="entry name" value="P-type_ATPase_Cu-like"/>
    <property type="match status" value="1"/>
</dbReference>
<dbReference type="SUPFAM" id="SSF56784">
    <property type="entry name" value="HAD-like"/>
    <property type="match status" value="1"/>
</dbReference>
<dbReference type="InterPro" id="IPR036163">
    <property type="entry name" value="HMA_dom_sf"/>
</dbReference>
<feature type="region of interest" description="Disordered" evidence="16">
    <location>
        <begin position="1"/>
        <end position="20"/>
    </location>
</feature>
<dbReference type="InterPro" id="IPR018303">
    <property type="entry name" value="ATPase_P-typ_P_site"/>
</dbReference>
<dbReference type="EMBL" id="JAGSXJ010000016">
    <property type="protein sequence ID" value="KAH6685112.1"/>
    <property type="molecule type" value="Genomic_DNA"/>
</dbReference>
<name>A0A9P9A903_9PEZI</name>
<evidence type="ECO:0000256" key="10">
    <source>
        <dbReference type="ARBA" id="ARBA00022967"/>
    </source>
</evidence>
<evidence type="ECO:0000256" key="7">
    <source>
        <dbReference type="ARBA" id="ARBA00022741"/>
    </source>
</evidence>
<dbReference type="CDD" id="cd00371">
    <property type="entry name" value="HMA"/>
    <property type="match status" value="2"/>
</dbReference>
<comment type="subcellular location">
    <subcellularLocation>
        <location evidence="1">Endomembrane system</location>
        <topology evidence="1">Multi-pass membrane protein</topology>
    </subcellularLocation>
    <subcellularLocation>
        <location evidence="15">Membrane</location>
    </subcellularLocation>
</comment>
<dbReference type="FunFam" id="2.70.150.10:FF:000068">
    <property type="entry name" value="Copper resistance-associated P-type ATPase"/>
    <property type="match status" value="1"/>
</dbReference>
<feature type="transmembrane region" description="Helical" evidence="15">
    <location>
        <begin position="1179"/>
        <end position="1201"/>
    </location>
</feature>
<dbReference type="GO" id="GO:0043682">
    <property type="term" value="F:P-type divalent copper transporter activity"/>
    <property type="evidence" value="ECO:0007669"/>
    <property type="project" value="TreeGrafter"/>
</dbReference>
<dbReference type="SUPFAM" id="SSF81665">
    <property type="entry name" value="Calcium ATPase, transmembrane domain M"/>
    <property type="match status" value="1"/>
</dbReference>
<evidence type="ECO:0000259" key="17">
    <source>
        <dbReference type="PROSITE" id="PS50846"/>
    </source>
</evidence>
<keyword evidence="8 15" id="KW-0067">ATP-binding</keyword>
<keyword evidence="6" id="KW-0677">Repeat</keyword>
<evidence type="ECO:0000256" key="14">
    <source>
        <dbReference type="ARBA" id="ARBA00023136"/>
    </source>
</evidence>
<feature type="domain" description="HMA" evidence="17">
    <location>
        <begin position="226"/>
        <end position="291"/>
    </location>
</feature>
<proteinExistence type="inferred from homology"/>
<keyword evidence="11 15" id="KW-1133">Transmembrane helix</keyword>
<feature type="domain" description="HMA" evidence="17">
    <location>
        <begin position="312"/>
        <end position="377"/>
    </location>
</feature>